<dbReference type="GO" id="GO:0006955">
    <property type="term" value="P:immune response"/>
    <property type="evidence" value="ECO:0007669"/>
    <property type="project" value="InterPro"/>
</dbReference>
<dbReference type="GO" id="GO:0005615">
    <property type="term" value="C:extracellular space"/>
    <property type="evidence" value="ECO:0007669"/>
    <property type="project" value="UniProtKB-KW"/>
</dbReference>
<comment type="subcellular location">
    <subcellularLocation>
        <location evidence="2">Secreted</location>
    </subcellularLocation>
</comment>
<dbReference type="InterPro" id="IPR000773">
    <property type="entry name" value="GM_colony-stim-fac"/>
</dbReference>
<dbReference type="RefSeq" id="XP_060219694.1">
    <property type="nucleotide sequence ID" value="XM_060363711.1"/>
</dbReference>
<dbReference type="KEGG" id="mun:110561713"/>
<dbReference type="Pfam" id="PF01109">
    <property type="entry name" value="GM_CSF"/>
    <property type="match status" value="1"/>
</dbReference>
<dbReference type="EMBL" id="AF387363">
    <property type="protein sequence ID" value="AAN16349.1"/>
    <property type="molecule type" value="mRNA"/>
</dbReference>
<comment type="function">
    <text evidence="1">Cytokine that stimulates the growth and differentiation of hematopoietic precursor cells from various lineages, including granulocytes, macrophages, eosinophils and erythrocytes.</text>
</comment>
<feature type="chain" id="PRO_5004304442" description="Granulocyte-macrophage colony-stimulating factor" evidence="13">
    <location>
        <begin position="18"/>
        <end position="145"/>
    </location>
</feature>
<dbReference type="PANTHER" id="PTHR10059">
    <property type="entry name" value="GRANULOCYTE-MACROPHAGE COLONY-STIMULATING FACTOR GM-CSF"/>
    <property type="match status" value="1"/>
</dbReference>
<keyword evidence="8" id="KW-0339">Growth factor</keyword>
<organism evidence="14">
    <name type="scientific">Meriones unguiculatus</name>
    <name type="common">Mongolian jird</name>
    <name type="synonym">Gerbillus unguiculatus</name>
    <dbReference type="NCBI Taxonomy" id="10047"/>
    <lineage>
        <taxon>Eukaryota</taxon>
        <taxon>Metazoa</taxon>
        <taxon>Chordata</taxon>
        <taxon>Craniata</taxon>
        <taxon>Vertebrata</taxon>
        <taxon>Euteleostomi</taxon>
        <taxon>Mammalia</taxon>
        <taxon>Eutheria</taxon>
        <taxon>Euarchontoglires</taxon>
        <taxon>Glires</taxon>
        <taxon>Rodentia</taxon>
        <taxon>Myomorpha</taxon>
        <taxon>Muroidea</taxon>
        <taxon>Muridae</taxon>
        <taxon>Gerbillinae</taxon>
        <taxon>Meriones</taxon>
    </lineage>
</organism>
<comment type="similarity">
    <text evidence="3">Belongs to the GM-CSF family.</text>
</comment>
<dbReference type="Gene3D" id="1.20.1250.10">
    <property type="match status" value="1"/>
</dbReference>
<dbReference type="GO" id="GO:0005125">
    <property type="term" value="F:cytokine activity"/>
    <property type="evidence" value="ECO:0007669"/>
    <property type="project" value="UniProtKB-KW"/>
</dbReference>
<keyword evidence="10" id="KW-0325">Glycoprotein</keyword>
<dbReference type="SMART" id="SM00040">
    <property type="entry name" value="CSF2"/>
    <property type="match status" value="1"/>
</dbReference>
<feature type="signal peptide" evidence="13">
    <location>
        <begin position="1"/>
        <end position="17"/>
    </location>
</feature>
<proteinExistence type="evidence at transcript level"/>
<evidence type="ECO:0000256" key="2">
    <source>
        <dbReference type="ARBA" id="ARBA00004613"/>
    </source>
</evidence>
<evidence type="ECO:0000256" key="1">
    <source>
        <dbReference type="ARBA" id="ARBA00003164"/>
    </source>
</evidence>
<evidence type="ECO:0000256" key="10">
    <source>
        <dbReference type="ARBA" id="ARBA00023180"/>
    </source>
</evidence>
<evidence type="ECO:0000256" key="4">
    <source>
        <dbReference type="ARBA" id="ARBA00018697"/>
    </source>
</evidence>
<accession>Q8CFB5</accession>
<dbReference type="GeneID" id="110561713"/>
<dbReference type="InterPro" id="IPR009079">
    <property type="entry name" value="4_helix_cytokine-like_core"/>
</dbReference>
<evidence type="ECO:0000256" key="3">
    <source>
        <dbReference type="ARBA" id="ARBA00009378"/>
    </source>
</evidence>
<dbReference type="AlphaFoldDB" id="Q8CFB5"/>
<dbReference type="SUPFAM" id="SSF47266">
    <property type="entry name" value="4-helical cytokines"/>
    <property type="match status" value="1"/>
</dbReference>
<reference evidence="14" key="1">
    <citation type="journal article" date="2002" name="Gene">
        <title>Molecular cloning and expression of gerbil granulocyte/macrophage colony-stimulating factor.</title>
        <authorList>
            <person name="Gaucher D."/>
            <person name="Chadee K."/>
        </authorList>
    </citation>
    <scope>NUCLEOTIDE SEQUENCE</scope>
</reference>
<name>Q8CFB5_MERUN</name>
<keyword evidence="5" id="KW-0202">Cytokine</keyword>
<protein>
    <recommendedName>
        <fullName evidence="4">Granulocyte-macrophage colony-stimulating factor</fullName>
    </recommendedName>
    <alternativeName>
        <fullName evidence="12">Colony-stimulating factor</fullName>
    </alternativeName>
</protein>
<dbReference type="OrthoDB" id="9633166at2759"/>
<dbReference type="GO" id="GO:0008083">
    <property type="term" value="F:growth factor activity"/>
    <property type="evidence" value="ECO:0007669"/>
    <property type="project" value="UniProtKB-KW"/>
</dbReference>
<dbReference type="GO" id="GO:0030099">
    <property type="term" value="P:myeloid cell differentiation"/>
    <property type="evidence" value="ECO:0007669"/>
    <property type="project" value="TreeGrafter"/>
</dbReference>
<evidence type="ECO:0000256" key="13">
    <source>
        <dbReference type="SAM" id="SignalP"/>
    </source>
</evidence>
<evidence type="ECO:0000256" key="7">
    <source>
        <dbReference type="ARBA" id="ARBA00022729"/>
    </source>
</evidence>
<evidence type="ECO:0000256" key="11">
    <source>
        <dbReference type="ARBA" id="ARBA00025874"/>
    </source>
</evidence>
<evidence type="ECO:0000256" key="8">
    <source>
        <dbReference type="ARBA" id="ARBA00023030"/>
    </source>
</evidence>
<dbReference type="GO" id="GO:0005129">
    <property type="term" value="F:granulocyte macrophage colony-stimulating factor receptor binding"/>
    <property type="evidence" value="ECO:0007669"/>
    <property type="project" value="InterPro"/>
</dbReference>
<dbReference type="CTD" id="1437"/>
<evidence type="ECO:0000256" key="6">
    <source>
        <dbReference type="ARBA" id="ARBA00022525"/>
    </source>
</evidence>
<keyword evidence="9" id="KW-1015">Disulfide bond</keyword>
<evidence type="ECO:0000313" key="14">
    <source>
        <dbReference type="EMBL" id="AAN16349.1"/>
    </source>
</evidence>
<keyword evidence="6" id="KW-0964">Secreted</keyword>
<dbReference type="PRINTS" id="PR00693">
    <property type="entry name" value="GMCSFACTOR"/>
</dbReference>
<evidence type="ECO:0000256" key="12">
    <source>
        <dbReference type="ARBA" id="ARBA00029601"/>
    </source>
</evidence>
<evidence type="ECO:0000256" key="5">
    <source>
        <dbReference type="ARBA" id="ARBA00022514"/>
    </source>
</evidence>
<dbReference type="PANTHER" id="PTHR10059:SF0">
    <property type="entry name" value="GRANULOCYTE-MACROPHAGE COLONY-STIMULATING FACTOR"/>
    <property type="match status" value="1"/>
</dbReference>
<evidence type="ECO:0000256" key="9">
    <source>
        <dbReference type="ARBA" id="ARBA00023157"/>
    </source>
</evidence>
<comment type="subunit">
    <text evidence="11">Monomer. The signaling GM-CSF receptor complex is a dodecamer of two head-to-head hexamers of two alpha, two beta, and two ligand subunits.</text>
</comment>
<keyword evidence="7 13" id="KW-0732">Signal</keyword>
<sequence length="145" mass="16879">MWLQNLLFLSIVVYSFSAPTHSPITVTQPWKHVDAIKEALSLLEKMLKIPAMLDEDDVDIVSEEFSVQRPTCLQKRLKVYEQGLRGNFTRFRGTLAMIARHYQKYCPPTPEDECETEVTTFGDFIDSLKNFLFDIPFDCWEPVQE</sequence>